<feature type="transmembrane region" description="Helical" evidence="1">
    <location>
        <begin position="178"/>
        <end position="196"/>
    </location>
</feature>
<dbReference type="EMBL" id="JBHLTP010000011">
    <property type="protein sequence ID" value="MFC0524716.1"/>
    <property type="molecule type" value="Genomic_DNA"/>
</dbReference>
<keyword evidence="1" id="KW-1133">Transmembrane helix</keyword>
<keyword evidence="3" id="KW-1185">Reference proteome</keyword>
<evidence type="ECO:0000256" key="1">
    <source>
        <dbReference type="SAM" id="Phobius"/>
    </source>
</evidence>
<organism evidence="2 3">
    <name type="scientific">Pontibacillus salicampi</name>
    <dbReference type="NCBI Taxonomy" id="1449801"/>
    <lineage>
        <taxon>Bacteria</taxon>
        <taxon>Bacillati</taxon>
        <taxon>Bacillota</taxon>
        <taxon>Bacilli</taxon>
        <taxon>Bacillales</taxon>
        <taxon>Bacillaceae</taxon>
        <taxon>Pontibacillus</taxon>
    </lineage>
</organism>
<reference evidence="2 3" key="1">
    <citation type="submission" date="2024-09" db="EMBL/GenBank/DDBJ databases">
        <authorList>
            <person name="Sun Q."/>
            <person name="Mori K."/>
        </authorList>
    </citation>
    <scope>NUCLEOTIDE SEQUENCE [LARGE SCALE GENOMIC DNA]</scope>
    <source>
        <strain evidence="2 3">NCAIM B.02529</strain>
    </source>
</reference>
<dbReference type="RefSeq" id="WP_377348982.1">
    <property type="nucleotide sequence ID" value="NZ_JBHLTP010000011.1"/>
</dbReference>
<feature type="transmembrane region" description="Helical" evidence="1">
    <location>
        <begin position="103"/>
        <end position="133"/>
    </location>
</feature>
<sequence>MGDGWKKINDIAMAMLKLIYINVLWIAFTLFGLILLGLMPATAAMFTVIRKWVQRDRTLMIFQTFRKTYVQEFWKSNALGLFLLIAGGILYIDFLFIGRQEGVVVYLLTPLLYILLVAYIVTMLFLFPVYVTFDHKLYTYIKQSFLIGITSPMESFLMLGATVLFSILILFIPGLLPLFLGSGIALTYTWLGIRAFNKVERRKSQQPEQNYN</sequence>
<comment type="caution">
    <text evidence="2">The sequence shown here is derived from an EMBL/GenBank/DDBJ whole genome shotgun (WGS) entry which is preliminary data.</text>
</comment>
<keyword evidence="1" id="KW-0812">Transmembrane</keyword>
<dbReference type="Proteomes" id="UP001589836">
    <property type="component" value="Unassembled WGS sequence"/>
</dbReference>
<gene>
    <name evidence="2" type="ORF">ACFFGV_14150</name>
</gene>
<evidence type="ECO:0000313" key="3">
    <source>
        <dbReference type="Proteomes" id="UP001589836"/>
    </source>
</evidence>
<dbReference type="Pfam" id="PF04854">
    <property type="entry name" value="DUF624"/>
    <property type="match status" value="1"/>
</dbReference>
<keyword evidence="1" id="KW-0472">Membrane</keyword>
<dbReference type="InterPro" id="IPR006938">
    <property type="entry name" value="DUF624"/>
</dbReference>
<feature type="transmembrane region" description="Helical" evidence="1">
    <location>
        <begin position="76"/>
        <end position="97"/>
    </location>
</feature>
<protein>
    <submittedName>
        <fullName evidence="2">YesL family protein</fullName>
    </submittedName>
</protein>
<feature type="transmembrane region" description="Helical" evidence="1">
    <location>
        <begin position="145"/>
        <end position="172"/>
    </location>
</feature>
<name>A0ABV6LQM9_9BACI</name>
<feature type="transmembrane region" description="Helical" evidence="1">
    <location>
        <begin position="23"/>
        <end position="49"/>
    </location>
</feature>
<evidence type="ECO:0000313" key="2">
    <source>
        <dbReference type="EMBL" id="MFC0524716.1"/>
    </source>
</evidence>
<accession>A0ABV6LQM9</accession>
<proteinExistence type="predicted"/>